<name>A0A1V6P2I4_PENPO</name>
<reference evidence="2" key="1">
    <citation type="journal article" date="2017" name="Nat. Microbiol.">
        <title>Global analysis of biosynthetic gene clusters reveals vast potential of secondary metabolite production in Penicillium species.</title>
        <authorList>
            <person name="Nielsen J.C."/>
            <person name="Grijseels S."/>
            <person name="Prigent S."/>
            <person name="Ji B."/>
            <person name="Dainat J."/>
            <person name="Nielsen K.F."/>
            <person name="Frisvad J.C."/>
            <person name="Workman M."/>
            <person name="Nielsen J."/>
        </authorList>
    </citation>
    <scope>NUCLEOTIDE SEQUENCE [LARGE SCALE GENOMIC DNA]</scope>
    <source>
        <strain evidence="2">IBT 4502</strain>
    </source>
</reference>
<gene>
    <name evidence="1" type="ORF">PENPOL_c001G02844</name>
</gene>
<dbReference type="AlphaFoldDB" id="A0A1V6P2I4"/>
<dbReference type="EMBL" id="MDYM01000001">
    <property type="protein sequence ID" value="OQD71180.1"/>
    <property type="molecule type" value="Genomic_DNA"/>
</dbReference>
<comment type="caution">
    <text evidence="1">The sequence shown here is derived from an EMBL/GenBank/DDBJ whole genome shotgun (WGS) entry which is preliminary data.</text>
</comment>
<proteinExistence type="predicted"/>
<protein>
    <submittedName>
        <fullName evidence="1">Uncharacterized protein</fullName>
    </submittedName>
</protein>
<accession>A0A1V6P2I4</accession>
<sequence length="120" mass="13482">MFPTIYRLHAPQFRPNGTRRGTTADASARNPISFYATGTAVSSLMTRLALMGPPPLKPERISKPVWIASLLIRHQKPLAMPLQVEEDSPEESEAWVTAVEPEYEQEQTSEYAGYMRIPLP</sequence>
<dbReference type="Proteomes" id="UP000191408">
    <property type="component" value="Unassembled WGS sequence"/>
</dbReference>
<dbReference type="STRING" id="60169.A0A1V6P2I4"/>
<evidence type="ECO:0000313" key="2">
    <source>
        <dbReference type="Proteomes" id="UP000191408"/>
    </source>
</evidence>
<evidence type="ECO:0000313" key="1">
    <source>
        <dbReference type="EMBL" id="OQD71180.1"/>
    </source>
</evidence>
<organism evidence="1 2">
    <name type="scientific">Penicillium polonicum</name>
    <dbReference type="NCBI Taxonomy" id="60169"/>
    <lineage>
        <taxon>Eukaryota</taxon>
        <taxon>Fungi</taxon>
        <taxon>Dikarya</taxon>
        <taxon>Ascomycota</taxon>
        <taxon>Pezizomycotina</taxon>
        <taxon>Eurotiomycetes</taxon>
        <taxon>Eurotiomycetidae</taxon>
        <taxon>Eurotiales</taxon>
        <taxon>Aspergillaceae</taxon>
        <taxon>Penicillium</taxon>
    </lineage>
</organism>
<keyword evidence="2" id="KW-1185">Reference proteome</keyword>